<dbReference type="Proteomes" id="UP000181981">
    <property type="component" value="Unassembled WGS sequence"/>
</dbReference>
<organism evidence="1 2">
    <name type="scientific">Draconibacterium orientale</name>
    <dbReference type="NCBI Taxonomy" id="1168034"/>
    <lineage>
        <taxon>Bacteria</taxon>
        <taxon>Pseudomonadati</taxon>
        <taxon>Bacteroidota</taxon>
        <taxon>Bacteroidia</taxon>
        <taxon>Marinilabiliales</taxon>
        <taxon>Prolixibacteraceae</taxon>
        <taxon>Draconibacterium</taxon>
    </lineage>
</organism>
<dbReference type="AlphaFoldDB" id="A0A1I0FL97"/>
<evidence type="ECO:0000313" key="1">
    <source>
        <dbReference type="EMBL" id="SET58257.1"/>
    </source>
</evidence>
<evidence type="ECO:0000313" key="2">
    <source>
        <dbReference type="Proteomes" id="UP000181981"/>
    </source>
</evidence>
<gene>
    <name evidence="1" type="ORF">SAMN05444285_1172</name>
</gene>
<proteinExistence type="predicted"/>
<accession>A0A1I0FL97</accession>
<sequence>MQHDGVNFISAPFFLFPGGNIHFRLDDLVFVLGKMVGEKKDLQGF</sequence>
<protein>
    <submittedName>
        <fullName evidence="1">Uncharacterized protein</fullName>
    </submittedName>
</protein>
<name>A0A1I0FL97_9BACT</name>
<dbReference type="EMBL" id="FOHT01000017">
    <property type="protein sequence ID" value="SET58257.1"/>
    <property type="molecule type" value="Genomic_DNA"/>
</dbReference>
<reference evidence="1 2" key="1">
    <citation type="submission" date="2016-10" db="EMBL/GenBank/DDBJ databases">
        <authorList>
            <person name="de Groot N.N."/>
        </authorList>
    </citation>
    <scope>NUCLEOTIDE SEQUENCE [LARGE SCALE GENOMIC DNA]</scope>
    <source>
        <strain evidence="1 2">DSM 25947</strain>
    </source>
</reference>